<protein>
    <submittedName>
        <fullName evidence="3">Uncharacterized protein</fullName>
    </submittedName>
</protein>
<dbReference type="InterPro" id="IPR048684">
    <property type="entry name" value="COG4_C"/>
</dbReference>
<dbReference type="Pfam" id="PF08318">
    <property type="entry name" value="COG4_m"/>
    <property type="match status" value="1"/>
</dbReference>
<sequence length="307" mass="33888">MSKVSEDDKISTSVEDSFFLAQKCCTRAIAVGESSAITNVLEGCKAVMNSEMIVFLQRRMRQLVPDAKTGDSIIIAVNDAAAGRDFLERLVDELRELSDNGQMYSINRASEGCIGELDNLAKSKINTSLNGLDSVGSAFRGIVKTGLESINSIMIKSKIVPFLAQLSRDLATAEGSETPLLRLIPFVDKTLLPHFVRLVDENQASSIMLISNEISQQIEQSLLGSKWTIQTATNTERNLRKLISYLADLTELQAKDLFIRSNQMLSIITCDTHVEAAAYVEISSGNENWRLTEGESKTMLASRIDWK</sequence>
<dbReference type="Gene3D" id="1.20.58.1970">
    <property type="match status" value="1"/>
</dbReference>
<organism evidence="3 4">
    <name type="scientific">Paramicrosporidium saccamoebae</name>
    <dbReference type="NCBI Taxonomy" id="1246581"/>
    <lineage>
        <taxon>Eukaryota</taxon>
        <taxon>Fungi</taxon>
        <taxon>Fungi incertae sedis</taxon>
        <taxon>Cryptomycota</taxon>
        <taxon>Cryptomycota incertae sedis</taxon>
        <taxon>Paramicrosporidium</taxon>
    </lineage>
</organism>
<feature type="domain" description="Conserved oligomeric Golgi complex subunit 4 C-terminal" evidence="2">
    <location>
        <begin position="74"/>
        <end position="297"/>
    </location>
</feature>
<reference evidence="3 4" key="1">
    <citation type="submission" date="2016-10" db="EMBL/GenBank/DDBJ databases">
        <title>The genome of Paramicrosporidium saccamoebae is the missing link in understanding Cryptomycota and Microsporidia evolution.</title>
        <authorList>
            <person name="Quandt C.A."/>
            <person name="Beaudet D."/>
            <person name="Corsaro D."/>
            <person name="Michel R."/>
            <person name="Corradi N."/>
            <person name="James T."/>
        </authorList>
    </citation>
    <scope>NUCLEOTIDE SEQUENCE [LARGE SCALE GENOMIC DNA]</scope>
    <source>
        <strain evidence="3 4">KSL3</strain>
    </source>
</reference>
<gene>
    <name evidence="3" type="ORF">PSACC_03417</name>
</gene>
<dbReference type="PANTHER" id="PTHR24016:SF0">
    <property type="entry name" value="CONSERVED OLIGOMERIC GOLGI COMPLEX SUBUNIT 4"/>
    <property type="match status" value="1"/>
</dbReference>
<keyword evidence="4" id="KW-1185">Reference proteome</keyword>
<evidence type="ECO:0000259" key="1">
    <source>
        <dbReference type="Pfam" id="PF08318"/>
    </source>
</evidence>
<dbReference type="InterPro" id="IPR048682">
    <property type="entry name" value="COG4"/>
</dbReference>
<comment type="caution">
    <text evidence="3">The sequence shown here is derived from an EMBL/GenBank/DDBJ whole genome shotgun (WGS) entry which is preliminary data.</text>
</comment>
<name>A0A2H9TG28_9FUNG</name>
<feature type="domain" description="COG4 transport protein middle alpha-helical bundle" evidence="1">
    <location>
        <begin position="6"/>
        <end position="60"/>
    </location>
</feature>
<proteinExistence type="predicted"/>
<evidence type="ECO:0000259" key="2">
    <source>
        <dbReference type="Pfam" id="PF20662"/>
    </source>
</evidence>
<dbReference type="Proteomes" id="UP000240830">
    <property type="component" value="Unassembled WGS sequence"/>
</dbReference>
<dbReference type="EMBL" id="MTSL01000208">
    <property type="protein sequence ID" value="PJF16733.1"/>
    <property type="molecule type" value="Genomic_DNA"/>
</dbReference>
<evidence type="ECO:0000313" key="3">
    <source>
        <dbReference type="EMBL" id="PJF16733.1"/>
    </source>
</evidence>
<dbReference type="InterPro" id="IPR013167">
    <property type="entry name" value="COG4_M"/>
</dbReference>
<dbReference type="Pfam" id="PF20662">
    <property type="entry name" value="COG4_C"/>
    <property type="match status" value="1"/>
</dbReference>
<dbReference type="STRING" id="1246581.A0A2H9TG28"/>
<accession>A0A2H9TG28</accession>
<evidence type="ECO:0000313" key="4">
    <source>
        <dbReference type="Proteomes" id="UP000240830"/>
    </source>
</evidence>
<dbReference type="AlphaFoldDB" id="A0A2H9TG28"/>
<dbReference type="PANTHER" id="PTHR24016">
    <property type="entry name" value="CONSERVED OLIGOMERIC GOLGI COMPLEX SUBUNIT 4"/>
    <property type="match status" value="1"/>
</dbReference>
<dbReference type="OrthoDB" id="47059at2759"/>